<evidence type="ECO:0000259" key="1">
    <source>
        <dbReference type="Pfam" id="PF07589"/>
    </source>
</evidence>
<keyword evidence="3" id="KW-1185">Reference proteome</keyword>
<accession>A0ABS5U6U6</accession>
<dbReference type="RefSeq" id="WP_214297093.1">
    <property type="nucleotide sequence ID" value="NZ_JAHDYS010000004.1"/>
</dbReference>
<feature type="domain" description="Ice-binding protein C-terminal" evidence="1">
    <location>
        <begin position="174"/>
        <end position="198"/>
    </location>
</feature>
<dbReference type="InterPro" id="IPR013424">
    <property type="entry name" value="Ice-binding_C"/>
</dbReference>
<reference evidence="2 3" key="1">
    <citation type="submission" date="2021-05" db="EMBL/GenBank/DDBJ databases">
        <title>The draft genome of Geobacter chapellei DSM 13688.</title>
        <authorList>
            <person name="Xu Z."/>
            <person name="Masuda Y."/>
            <person name="Itoh H."/>
            <person name="Senoo K."/>
        </authorList>
    </citation>
    <scope>NUCLEOTIDE SEQUENCE [LARGE SCALE GENOMIC DNA]</scope>
    <source>
        <strain evidence="2 3">DSM 13688</strain>
    </source>
</reference>
<dbReference type="Pfam" id="PF07589">
    <property type="entry name" value="PEP-CTERM"/>
    <property type="match status" value="1"/>
</dbReference>
<dbReference type="EMBL" id="JAHDYS010000004">
    <property type="protein sequence ID" value="MBT1071388.1"/>
    <property type="molecule type" value="Genomic_DNA"/>
</dbReference>
<proteinExistence type="predicted"/>
<sequence>MAQEKRISGMMKAGLLLGVCATLLLGAMSQTSYALLLNSTPDFKVAPVTVDYSSGNFLAYGFAEKYNGLPVTDTIGFRLDATIDSFGNLATGGSMYIYDYTLSNYLLIGSLTKLDFTVGNPVLNFLFTPTSGDYQGDYGSLGGIILGASGFDSSINGFGSDFSSLSASADVGTPVPEPSSVCLLLLGAGGFCFLRKRKS</sequence>
<name>A0ABS5U6U6_9BACT</name>
<organism evidence="2 3">
    <name type="scientific">Pelotalea chapellei</name>
    <dbReference type="NCBI Taxonomy" id="44671"/>
    <lineage>
        <taxon>Bacteria</taxon>
        <taxon>Pseudomonadati</taxon>
        <taxon>Thermodesulfobacteriota</taxon>
        <taxon>Desulfuromonadia</taxon>
        <taxon>Geobacterales</taxon>
        <taxon>Geobacteraceae</taxon>
        <taxon>Pelotalea</taxon>
    </lineage>
</organism>
<gene>
    <name evidence="2" type="ORF">KJB30_06320</name>
</gene>
<evidence type="ECO:0000313" key="2">
    <source>
        <dbReference type="EMBL" id="MBT1071388.1"/>
    </source>
</evidence>
<comment type="caution">
    <text evidence="2">The sequence shown here is derived from an EMBL/GenBank/DDBJ whole genome shotgun (WGS) entry which is preliminary data.</text>
</comment>
<dbReference type="Proteomes" id="UP000784128">
    <property type="component" value="Unassembled WGS sequence"/>
</dbReference>
<protein>
    <submittedName>
        <fullName evidence="2">PEP-CTERM sorting domain-containing protein</fullName>
    </submittedName>
</protein>
<evidence type="ECO:0000313" key="3">
    <source>
        <dbReference type="Proteomes" id="UP000784128"/>
    </source>
</evidence>
<dbReference type="NCBIfam" id="TIGR02595">
    <property type="entry name" value="PEP_CTERM"/>
    <property type="match status" value="1"/>
</dbReference>